<dbReference type="EMBL" id="JBBXMP010000010">
    <property type="protein sequence ID" value="KAL0069784.1"/>
    <property type="molecule type" value="Genomic_DNA"/>
</dbReference>
<dbReference type="NCBIfam" id="TIGR00101">
    <property type="entry name" value="ureG"/>
    <property type="match status" value="1"/>
</dbReference>
<feature type="coiled-coil region" evidence="4">
    <location>
        <begin position="499"/>
        <end position="530"/>
    </location>
</feature>
<dbReference type="HAMAP" id="MF_01389">
    <property type="entry name" value="UreG"/>
    <property type="match status" value="1"/>
</dbReference>
<feature type="domain" description="DNA-directed DNA polymerase family A palm" evidence="6">
    <location>
        <begin position="1142"/>
        <end position="1375"/>
    </location>
</feature>
<dbReference type="InterPro" id="IPR003495">
    <property type="entry name" value="CobW/HypB/UreG_nucleotide-bd"/>
</dbReference>
<dbReference type="InterPro" id="IPR004400">
    <property type="entry name" value="UreG"/>
</dbReference>
<keyword evidence="7" id="KW-0808">Transferase</keyword>
<reference evidence="7 8" key="1">
    <citation type="submission" date="2024-05" db="EMBL/GenBank/DDBJ databases">
        <title>A draft genome resource for the thread blight pathogen Marasmius tenuissimus strain MS-2.</title>
        <authorList>
            <person name="Yulfo-Soto G.E."/>
            <person name="Baruah I.K."/>
            <person name="Amoako-Attah I."/>
            <person name="Bukari Y."/>
            <person name="Meinhardt L.W."/>
            <person name="Bailey B.A."/>
            <person name="Cohen S.P."/>
        </authorList>
    </citation>
    <scope>NUCLEOTIDE SEQUENCE [LARGE SCALE GENOMIC DNA]</scope>
    <source>
        <strain evidence="7 8">MS-2</strain>
    </source>
</reference>
<dbReference type="SMART" id="SM00482">
    <property type="entry name" value="POLAc"/>
    <property type="match status" value="1"/>
</dbReference>
<gene>
    <name evidence="7" type="primary">MIP1</name>
    <name evidence="7" type="ORF">AAF712_003053</name>
</gene>
<feature type="region of interest" description="Disordered" evidence="5">
    <location>
        <begin position="1514"/>
        <end position="1542"/>
    </location>
</feature>
<name>A0ABR3A8U7_9AGAR</name>
<organism evidence="7 8">
    <name type="scientific">Marasmius tenuissimus</name>
    <dbReference type="NCBI Taxonomy" id="585030"/>
    <lineage>
        <taxon>Eukaryota</taxon>
        <taxon>Fungi</taxon>
        <taxon>Dikarya</taxon>
        <taxon>Basidiomycota</taxon>
        <taxon>Agaricomycotina</taxon>
        <taxon>Agaricomycetes</taxon>
        <taxon>Agaricomycetidae</taxon>
        <taxon>Agaricales</taxon>
        <taxon>Marasmiineae</taxon>
        <taxon>Marasmiaceae</taxon>
        <taxon>Marasmius</taxon>
    </lineage>
</organism>
<dbReference type="SUPFAM" id="SSF53098">
    <property type="entry name" value="Ribonuclease H-like"/>
    <property type="match status" value="1"/>
</dbReference>
<dbReference type="InterPro" id="IPR027417">
    <property type="entry name" value="P-loop_NTPase"/>
</dbReference>
<evidence type="ECO:0000256" key="1">
    <source>
        <dbReference type="ARBA" id="ARBA00005732"/>
    </source>
</evidence>
<dbReference type="InterPro" id="IPR012337">
    <property type="entry name" value="RNaseH-like_sf"/>
</dbReference>
<dbReference type="InterPro" id="IPR002297">
    <property type="entry name" value="DNA-dir_DNA_pol_A_mt"/>
</dbReference>
<dbReference type="Pfam" id="PF00476">
    <property type="entry name" value="DNA_pol_A"/>
    <property type="match status" value="1"/>
</dbReference>
<keyword evidence="4" id="KW-0175">Coiled coil</keyword>
<dbReference type="PANTHER" id="PTHR10267:SF0">
    <property type="entry name" value="DNA POLYMERASE SUBUNIT GAMMA-1"/>
    <property type="match status" value="1"/>
</dbReference>
<dbReference type="Pfam" id="PF02492">
    <property type="entry name" value="cobW"/>
    <property type="match status" value="1"/>
</dbReference>
<dbReference type="CDD" id="cd05540">
    <property type="entry name" value="UreG"/>
    <property type="match status" value="1"/>
</dbReference>
<dbReference type="SUPFAM" id="SSF52540">
    <property type="entry name" value="P-loop containing nucleoside triphosphate hydrolases"/>
    <property type="match status" value="1"/>
</dbReference>
<proteinExistence type="inferred from homology"/>
<evidence type="ECO:0000313" key="8">
    <source>
        <dbReference type="Proteomes" id="UP001437256"/>
    </source>
</evidence>
<dbReference type="InterPro" id="IPR041336">
    <property type="entry name" value="DNApol_Exo"/>
</dbReference>
<sequence length="1563" mass="173969">MDLRPVGSGKTALTLALCQKLRKEYNIATVTNDIFTREDQEFLIRNKALPESRILAIETGGCPHAAIREDISANMGALETLQAKFECQLLFVESGGDNLAANYSRELADYIIYVIDVSGGDKIPRKGGPGITHSDLLVINKTDLAPYVGASLEVMERDAKLMRGDGPTLFTSVRKGEGVDDIVSLILAAWRTAGSPGFHSSVSTRSSSQLLLHKPKPQATVFKYKEPAEQKGGTKRKEKETSRYAKRNPLGVQLLSKSIHQQIFKNCSFPVPPKEFVNISLEHLSLHGLDPAQSSAHPPTEFTLPPLQGDNLLQHFHRIGFASSEPYLTLAKQFADSEIPPIPENWELQAGWTKYYHSNDGSDYSEHVPYPIHDGQPEQILTFDVETMPNYHSYPIIACAASANAWYVWLSPWILDPTSSSSSGAHLIPMGPPDVPRIIVGHNVCYDRARILEEYHLGGTKNRFLDTMSLHVAIKGISSHQRPAWMKYRKNKEDEVARRDEALEAIISLKEQVDEQVEALQETREGLAVEESKIQKLLDLQRNLEVSLPAMQASQAESIASAGEEEISTQALPASLDEDASLDAPPKRWEDMTSANSLVDVAKLHCDIDISKEIRDDLMKLTREEISANIDDYITYCAGDVDVTHRVYRKVFPGFRETCPHPVSFAGILTMGSGFLPVNEEWEAYLERAEGVWRELEKRVRDGLEGLARSAMEAYPVAPPAEGQQPSGEWKQDVWLNQLDWTPKVAGKSRGVAPPEIEVPQTEPEQSLPAWYATVKSDPLSKKCVDRILPLLLQLSFESHPMKFTTQDKWHHSPSGAQGEIARLPTSRKGQKIGSLLSRLHGAPLLSDGTMTSPHTDLALKLSRGEAEQGTIDDVLKLAEEVRATAPADRDQDPWFSQLDWTEVQLDSDGKTKPTKSKKPSKPPPVYWPKWFWELTKPKKDMAPGSLDITIRNRFAPLLLKMSWHGHPLFYSKEHGWIFRVHCMDSNAQEKFQRLKTLSFYEPEDDKLRQDMEEGGYTFYKLPHKDGDKANVGSPLGKGFLRFAVDGILTSSEGDKLQELKVVWGDQAQQNGWDMGFPDDAHTPLLAVTHDAHPASPGTAVAPREKKWGIILPQVITMGTVTRRAIERTWLTASNAKKTRVGSELKAMVRAPPGYAIVGADVDSEELWISSCMGDAQFGMHGATAIGWMTLEGTKAAGTDLHSKTASILGISRDQAKVFNYSRIYGAGMRHAILLLLQGNANMAPEDAQKLAENLYASTKGKNTHRNDIFGRKFWFGGSESYLFNKLEAIAMSDKPQTPALGCGVTHALMKDCLPTEFGSDYLPSRINWVVQSSGVDYLHLLIVSMDFLIKRYGIQARYLISVHDELRYLVKEEDRYRAALAMQIANLWTRCMFAYKLGMDDLPQGVAFFSAVDIDHVLRKEVDMPCVTPSQPVPISPGESLDIGGILTKTNGGSLWMDGRSMLEPSDRELEGSLEGYTEPECLTHRASHAAFLRAQATQDLNEVKHLAKTVQAHNSNGEVRDSRRRTGRKSRTAKFPAIGNGEGMDWSETIEQLLRSGRELL</sequence>
<dbReference type="PANTHER" id="PTHR10267">
    <property type="entry name" value="DNA POLYMERASE SUBUNIT GAMMA-1"/>
    <property type="match status" value="1"/>
</dbReference>
<feature type="compositionally biased region" description="Basic residues" evidence="5">
    <location>
        <begin position="1524"/>
        <end position="1534"/>
    </location>
</feature>
<dbReference type="Gene3D" id="3.40.50.300">
    <property type="entry name" value="P-loop containing nucleotide triphosphate hydrolases"/>
    <property type="match status" value="1"/>
</dbReference>
<protein>
    <recommendedName>
        <fullName evidence="3">Mitochondrial DNA polymerase catalytic subunit</fullName>
    </recommendedName>
</protein>
<evidence type="ECO:0000256" key="5">
    <source>
        <dbReference type="SAM" id="MobiDB-lite"/>
    </source>
</evidence>
<dbReference type="PRINTS" id="PR00867">
    <property type="entry name" value="DNAPOLG"/>
</dbReference>
<dbReference type="Proteomes" id="UP001437256">
    <property type="component" value="Unassembled WGS sequence"/>
</dbReference>
<feature type="region of interest" description="Disordered" evidence="5">
    <location>
        <begin position="557"/>
        <end position="585"/>
    </location>
</feature>
<dbReference type="Pfam" id="PF18136">
    <property type="entry name" value="DNApol_Exo"/>
    <property type="match status" value="1"/>
</dbReference>
<evidence type="ECO:0000313" key="7">
    <source>
        <dbReference type="EMBL" id="KAL0069784.1"/>
    </source>
</evidence>
<evidence type="ECO:0000256" key="3">
    <source>
        <dbReference type="ARBA" id="ARBA00031966"/>
    </source>
</evidence>
<dbReference type="GO" id="GO:0003887">
    <property type="term" value="F:DNA-directed DNA polymerase activity"/>
    <property type="evidence" value="ECO:0007669"/>
    <property type="project" value="UniProtKB-KW"/>
</dbReference>
<comment type="caution">
    <text evidence="7">The sequence shown here is derived from an EMBL/GenBank/DDBJ whole genome shotgun (WGS) entry which is preliminary data.</text>
</comment>
<dbReference type="SUPFAM" id="SSF56672">
    <property type="entry name" value="DNA/RNA polymerases"/>
    <property type="match status" value="1"/>
</dbReference>
<evidence type="ECO:0000256" key="2">
    <source>
        <dbReference type="ARBA" id="ARBA00022988"/>
    </source>
</evidence>
<dbReference type="Gene3D" id="1.10.150.20">
    <property type="entry name" value="5' to 3' exonuclease, C-terminal subdomain"/>
    <property type="match status" value="1"/>
</dbReference>
<evidence type="ECO:0000256" key="4">
    <source>
        <dbReference type="SAM" id="Coils"/>
    </source>
</evidence>
<comment type="similarity">
    <text evidence="1">Belongs to the SIMIBI class G3E GTPase family. UreG subfamily.</text>
</comment>
<dbReference type="Gene3D" id="3.30.420.390">
    <property type="match status" value="2"/>
</dbReference>
<dbReference type="InterPro" id="IPR043502">
    <property type="entry name" value="DNA/RNA_pol_sf"/>
</dbReference>
<evidence type="ECO:0000259" key="6">
    <source>
        <dbReference type="SMART" id="SM00482"/>
    </source>
</evidence>
<accession>A0ABR3A8U7</accession>
<dbReference type="InterPro" id="IPR001098">
    <property type="entry name" value="DNA-dir_DNA_pol_A_palm_dom"/>
</dbReference>
<keyword evidence="7" id="KW-0548">Nucleotidyltransferase</keyword>
<keyword evidence="2" id="KW-0996">Nickel insertion</keyword>
<keyword evidence="8" id="KW-1185">Reference proteome</keyword>
<keyword evidence="7" id="KW-0239">DNA-directed DNA polymerase</keyword>